<dbReference type="GO" id="GO:0035348">
    <property type="term" value="P:acetyl-CoA transmembrane transport"/>
    <property type="evidence" value="ECO:0007669"/>
    <property type="project" value="InterPro"/>
</dbReference>
<keyword evidence="7" id="KW-1185">Reference proteome</keyword>
<dbReference type="Proteomes" id="UP000663879">
    <property type="component" value="Unassembled WGS sequence"/>
</dbReference>
<evidence type="ECO:0000313" key="7">
    <source>
        <dbReference type="Proteomes" id="UP000663879"/>
    </source>
</evidence>
<evidence type="ECO:0000256" key="4">
    <source>
        <dbReference type="ARBA" id="ARBA00023136"/>
    </source>
</evidence>
<feature type="transmembrane region" description="Helical" evidence="5">
    <location>
        <begin position="125"/>
        <end position="144"/>
    </location>
</feature>
<feature type="transmembrane region" description="Helical" evidence="5">
    <location>
        <begin position="57"/>
        <end position="81"/>
    </location>
</feature>
<dbReference type="InterPro" id="IPR036259">
    <property type="entry name" value="MFS_trans_sf"/>
</dbReference>
<proteinExistence type="predicted"/>
<name>A0A813YZG2_9BILA</name>
<feature type="transmembrane region" description="Helical" evidence="5">
    <location>
        <begin position="395"/>
        <end position="413"/>
    </location>
</feature>
<dbReference type="PANTHER" id="PTHR12778:SF9">
    <property type="entry name" value="ACETYL-COENZYME A TRANSPORTER 1"/>
    <property type="match status" value="1"/>
</dbReference>
<dbReference type="InterPro" id="IPR004752">
    <property type="entry name" value="AmpG_permease/AT-1"/>
</dbReference>
<dbReference type="SUPFAM" id="SSF103473">
    <property type="entry name" value="MFS general substrate transporter"/>
    <property type="match status" value="1"/>
</dbReference>
<feature type="transmembrane region" description="Helical" evidence="5">
    <location>
        <begin position="333"/>
        <end position="351"/>
    </location>
</feature>
<reference evidence="6" key="1">
    <citation type="submission" date="2021-02" db="EMBL/GenBank/DDBJ databases">
        <authorList>
            <person name="Nowell W R."/>
        </authorList>
    </citation>
    <scope>NUCLEOTIDE SEQUENCE</scope>
    <source>
        <strain evidence="6">Ploen Becks lab</strain>
    </source>
</reference>
<evidence type="ECO:0000256" key="1">
    <source>
        <dbReference type="ARBA" id="ARBA00004141"/>
    </source>
</evidence>
<organism evidence="6 7">
    <name type="scientific">Brachionus calyciflorus</name>
    <dbReference type="NCBI Taxonomy" id="104777"/>
    <lineage>
        <taxon>Eukaryota</taxon>
        <taxon>Metazoa</taxon>
        <taxon>Spiralia</taxon>
        <taxon>Gnathifera</taxon>
        <taxon>Rotifera</taxon>
        <taxon>Eurotatoria</taxon>
        <taxon>Monogononta</taxon>
        <taxon>Pseudotrocha</taxon>
        <taxon>Ploima</taxon>
        <taxon>Brachionidae</taxon>
        <taxon>Brachionus</taxon>
    </lineage>
</organism>
<feature type="transmembrane region" description="Helical" evidence="5">
    <location>
        <begin position="93"/>
        <end position="116"/>
    </location>
</feature>
<dbReference type="Pfam" id="PF13000">
    <property type="entry name" value="Acatn"/>
    <property type="match status" value="3"/>
</dbReference>
<keyword evidence="2 5" id="KW-0812">Transmembrane</keyword>
<gene>
    <name evidence="6" type="ORF">OXX778_LOCUS10953</name>
</gene>
<dbReference type="PANTHER" id="PTHR12778">
    <property type="entry name" value="SOLUTE CARRIER FAMILY 33 ACETYL-COA TRANSPORTER -RELATED"/>
    <property type="match status" value="1"/>
</dbReference>
<feature type="transmembrane region" description="Helical" evidence="5">
    <location>
        <begin position="363"/>
        <end position="383"/>
    </location>
</feature>
<feature type="transmembrane region" description="Helical" evidence="5">
    <location>
        <begin position="523"/>
        <end position="542"/>
    </location>
</feature>
<dbReference type="GO" id="GO:0016020">
    <property type="term" value="C:membrane"/>
    <property type="evidence" value="ECO:0007669"/>
    <property type="project" value="UniProtKB-SubCell"/>
</dbReference>
<dbReference type="OrthoDB" id="6415790at2759"/>
<feature type="transmembrane region" description="Helical" evidence="5">
    <location>
        <begin position="159"/>
        <end position="180"/>
    </location>
</feature>
<comment type="caution">
    <text evidence="6">The sequence shown here is derived from an EMBL/GenBank/DDBJ whole genome shotgun (WGS) entry which is preliminary data.</text>
</comment>
<dbReference type="InterPro" id="IPR024371">
    <property type="entry name" value="AcetylCoA_trans_1-like"/>
</dbReference>
<evidence type="ECO:0000256" key="5">
    <source>
        <dbReference type="SAM" id="Phobius"/>
    </source>
</evidence>
<evidence type="ECO:0000256" key="3">
    <source>
        <dbReference type="ARBA" id="ARBA00022989"/>
    </source>
</evidence>
<dbReference type="EMBL" id="CAJNOC010001797">
    <property type="protein sequence ID" value="CAF0891900.1"/>
    <property type="molecule type" value="Genomic_DNA"/>
</dbReference>
<dbReference type="GO" id="GO:0008521">
    <property type="term" value="F:acetyl-CoA transmembrane transporter activity"/>
    <property type="evidence" value="ECO:0007669"/>
    <property type="project" value="InterPro"/>
</dbReference>
<sequence length="563" mass="63907">MNSLNKEQTSTDVELNELHSIELDIQDDVFLMSSGPHNDDTKSIHLKPNIKKDLHNIIFLIFLYFLQGIPLGLTGSLPFIFGSRNVSYADQGTFSLAFWPFGLKLLWAPLVDSLFIKKIGRRKSWLVPMQYTIGILMFLFSNYAHQLLEVNETTSGSDIYVLTILFFILTFFAATQDIAVDGWGLTILAKENVSWASTCNSVGQTAGWFVGNVVFLVLQSANFSNNYIRPFFGIEAQQFGIVTIEGFMKFFGLVFLITTTLVLFFKKEKDCDSTDSLEDTLTLTQTYQLVLQIINLSCVKKLSFLLLTSKIAFGLQSMIYLKLIEKGVARESLGILAIPLTPFEIVLPLLISRFSNGPKPLSIFINTYPFRILSSSIMVFWVFLTPGFKNSDGQYGMLFFICCILINAFNSIWNTTQSVTLMSFFTRVSDKTVGGTYMTLLNTISNIGTSWPSTVSLYIVDWLSVKVCTYDEISYGAYLNKTKNSTLEFKKILSLIDMNTCSNDVQKLECSNYNGRCEYKIDAFYILGIFFIIVGLVWTVYFRKVINKLQSYPKTSWKLKYNF</sequence>
<evidence type="ECO:0000313" key="6">
    <source>
        <dbReference type="EMBL" id="CAF0891900.1"/>
    </source>
</evidence>
<feature type="transmembrane region" description="Helical" evidence="5">
    <location>
        <begin position="302"/>
        <end position="321"/>
    </location>
</feature>
<evidence type="ECO:0008006" key="8">
    <source>
        <dbReference type="Google" id="ProtNLM"/>
    </source>
</evidence>
<evidence type="ECO:0000256" key="2">
    <source>
        <dbReference type="ARBA" id="ARBA00022692"/>
    </source>
</evidence>
<comment type="subcellular location">
    <subcellularLocation>
        <location evidence="1">Membrane</location>
        <topology evidence="1">Multi-pass membrane protein</topology>
    </subcellularLocation>
</comment>
<protein>
    <recommendedName>
        <fullName evidence="8">Acetyl-coenzyme A transporter 1</fullName>
    </recommendedName>
</protein>
<accession>A0A813YZG2</accession>
<dbReference type="AlphaFoldDB" id="A0A813YZG2"/>
<keyword evidence="4 5" id="KW-0472">Membrane</keyword>
<feature type="transmembrane region" description="Helical" evidence="5">
    <location>
        <begin position="247"/>
        <end position="265"/>
    </location>
</feature>
<keyword evidence="3 5" id="KW-1133">Transmembrane helix</keyword>